<dbReference type="Gene3D" id="1.10.8.260">
    <property type="entry name" value="HI0933 insert domain-like"/>
    <property type="match status" value="1"/>
</dbReference>
<dbReference type="SUPFAM" id="SSF160996">
    <property type="entry name" value="HI0933 insert domain-like"/>
    <property type="match status" value="1"/>
</dbReference>
<evidence type="ECO:0000256" key="3">
    <source>
        <dbReference type="ARBA" id="ARBA00022827"/>
    </source>
</evidence>
<evidence type="ECO:0000259" key="4">
    <source>
        <dbReference type="Pfam" id="PF03486"/>
    </source>
</evidence>
<organism evidence="6 7">
    <name type="scientific">Candidatus Ornithomonoglobus intestinigallinarum</name>
    <dbReference type="NCBI Taxonomy" id="2840894"/>
    <lineage>
        <taxon>Bacteria</taxon>
        <taxon>Bacillati</taxon>
        <taxon>Bacillota</taxon>
        <taxon>Clostridia</taxon>
        <taxon>Candidatus Ornithomonoglobus</taxon>
    </lineage>
</organism>
<dbReference type="InterPro" id="IPR057661">
    <property type="entry name" value="RsdA/BaiN/AoA(So)_Rossmann"/>
</dbReference>
<dbReference type="Pfam" id="PF03486">
    <property type="entry name" value="HI0933_like"/>
    <property type="match status" value="1"/>
</dbReference>
<proteinExistence type="predicted"/>
<reference evidence="6" key="2">
    <citation type="journal article" date="2021" name="PeerJ">
        <title>Extensive microbial diversity within the chicken gut microbiome revealed by metagenomics and culture.</title>
        <authorList>
            <person name="Gilroy R."/>
            <person name="Ravi A."/>
            <person name="Getino M."/>
            <person name="Pursley I."/>
            <person name="Horton D.L."/>
            <person name="Alikhan N.F."/>
            <person name="Baker D."/>
            <person name="Gharbi K."/>
            <person name="Hall N."/>
            <person name="Watson M."/>
            <person name="Adriaenssens E.M."/>
            <person name="Foster-Nyarko E."/>
            <person name="Jarju S."/>
            <person name="Secka A."/>
            <person name="Antonio M."/>
            <person name="Oren A."/>
            <person name="Chaudhuri R.R."/>
            <person name="La Ragione R."/>
            <person name="Hildebrand F."/>
            <person name="Pallen M.J."/>
        </authorList>
    </citation>
    <scope>NUCLEOTIDE SEQUENCE</scope>
    <source>
        <strain evidence="6">CHK181-108</strain>
    </source>
</reference>
<name>A0A9D1H3S1_9FIRM</name>
<gene>
    <name evidence="6" type="ORF">IAA60_04425</name>
</gene>
<dbReference type="InterPro" id="IPR004792">
    <property type="entry name" value="BaiN-like"/>
</dbReference>
<protein>
    <submittedName>
        <fullName evidence="6">NAD(P)/FAD-dependent oxidoreductase</fullName>
    </submittedName>
</protein>
<dbReference type="InterPro" id="IPR036188">
    <property type="entry name" value="FAD/NAD-bd_sf"/>
</dbReference>
<evidence type="ECO:0000256" key="2">
    <source>
        <dbReference type="ARBA" id="ARBA00022630"/>
    </source>
</evidence>
<comment type="caution">
    <text evidence="6">The sequence shown here is derived from an EMBL/GenBank/DDBJ whole genome shotgun (WGS) entry which is preliminary data.</text>
</comment>
<keyword evidence="2" id="KW-0285">Flavoprotein</keyword>
<sequence>MKRTAVIGGGASGLLAAISSKEHGADVVIFEANERVGKKILSTGNGRCNLTNTHASETHYHGRDVSFIRGAASMMWVDETLKFFERIGVLARVEENGKVYPYCGTASSVLDALRERVKYLEIPVVTGFEVKDIIKKKDGFMLVSYGGGREKAAQVIIATGGKAAPSSGSKGGGYALLRKFGHTVTELSPSLVQIKTEPESVKGLKGIKVIARASVGNVSETGEILFTDYGLSGPPVFYLSSYIGTSSHISLDLMPEYTVGDVFKILSEKAENCPATTLESFTSGIISKKVGQQLIKATGISPLSRTAGSLTAEEIQKIASLIKNRRFAITGTMSWNNAQVTRGGALTSEFDALTLESKLAGGIYACGEVLDIDGDCGGYNLQWAWSSGYAAGKAAAERLLKI</sequence>
<evidence type="ECO:0000313" key="7">
    <source>
        <dbReference type="Proteomes" id="UP000824165"/>
    </source>
</evidence>
<dbReference type="InterPro" id="IPR055178">
    <property type="entry name" value="RsdA/BaiN/AoA(So)-like_dom"/>
</dbReference>
<dbReference type="PANTHER" id="PTHR42887:SF2">
    <property type="entry name" value="OS12G0638800 PROTEIN"/>
    <property type="match status" value="1"/>
</dbReference>
<dbReference type="Pfam" id="PF22780">
    <property type="entry name" value="HI0933_like_1st"/>
    <property type="match status" value="1"/>
</dbReference>
<feature type="domain" description="RsdA/BaiN/AoA(So)-like insert" evidence="5">
    <location>
        <begin position="189"/>
        <end position="340"/>
    </location>
</feature>
<evidence type="ECO:0000259" key="5">
    <source>
        <dbReference type="Pfam" id="PF22780"/>
    </source>
</evidence>
<dbReference type="InterPro" id="IPR023166">
    <property type="entry name" value="BaiN-like_dom_sf"/>
</dbReference>
<accession>A0A9D1H3S1</accession>
<evidence type="ECO:0000313" key="6">
    <source>
        <dbReference type="EMBL" id="HIT85137.1"/>
    </source>
</evidence>
<dbReference type="SUPFAM" id="SSF51905">
    <property type="entry name" value="FAD/NAD(P)-binding domain"/>
    <property type="match status" value="1"/>
</dbReference>
<dbReference type="NCBIfam" id="TIGR00275">
    <property type="entry name" value="aminoacetone oxidase family FAD-binding enzyme"/>
    <property type="match status" value="1"/>
</dbReference>
<keyword evidence="3" id="KW-0274">FAD</keyword>
<dbReference type="EMBL" id="DVLU01000040">
    <property type="protein sequence ID" value="HIT85137.1"/>
    <property type="molecule type" value="Genomic_DNA"/>
</dbReference>
<comment type="cofactor">
    <cofactor evidence="1">
        <name>FAD</name>
        <dbReference type="ChEBI" id="CHEBI:57692"/>
    </cofactor>
</comment>
<feature type="domain" description="RsdA/BaiN/AoA(So)-like Rossmann fold-like" evidence="4">
    <location>
        <begin position="3"/>
        <end position="393"/>
    </location>
</feature>
<evidence type="ECO:0000256" key="1">
    <source>
        <dbReference type="ARBA" id="ARBA00001974"/>
    </source>
</evidence>
<dbReference type="PRINTS" id="PR00411">
    <property type="entry name" value="PNDRDTASEI"/>
</dbReference>
<dbReference type="Gene3D" id="3.50.50.60">
    <property type="entry name" value="FAD/NAD(P)-binding domain"/>
    <property type="match status" value="1"/>
</dbReference>
<dbReference type="Gene3D" id="2.40.30.10">
    <property type="entry name" value="Translation factors"/>
    <property type="match status" value="1"/>
</dbReference>
<reference evidence="6" key="1">
    <citation type="submission" date="2020-10" db="EMBL/GenBank/DDBJ databases">
        <authorList>
            <person name="Gilroy R."/>
        </authorList>
    </citation>
    <scope>NUCLEOTIDE SEQUENCE</scope>
    <source>
        <strain evidence="6">CHK181-108</strain>
    </source>
</reference>
<dbReference type="Proteomes" id="UP000824165">
    <property type="component" value="Unassembled WGS sequence"/>
</dbReference>
<dbReference type="PANTHER" id="PTHR42887">
    <property type="entry name" value="OS12G0638800 PROTEIN"/>
    <property type="match status" value="1"/>
</dbReference>
<dbReference type="AlphaFoldDB" id="A0A9D1H3S1"/>